<dbReference type="InterPro" id="IPR013099">
    <property type="entry name" value="K_chnl_dom"/>
</dbReference>
<dbReference type="EMBL" id="KE720681">
    <property type="protein sequence ID" value="ERF76975.1"/>
    <property type="molecule type" value="Genomic_DNA"/>
</dbReference>
<dbReference type="PANTHER" id="PTHR11003:SF342">
    <property type="entry name" value="OUTWARD-RECTIFIER POTASSIUM CHANNEL TOK1"/>
    <property type="match status" value="1"/>
</dbReference>
<feature type="compositionally biased region" description="Polar residues" evidence="8">
    <location>
        <begin position="9"/>
        <end position="18"/>
    </location>
</feature>
<dbReference type="GO" id="GO:0030322">
    <property type="term" value="P:stabilization of membrane potential"/>
    <property type="evidence" value="ECO:0007669"/>
    <property type="project" value="TreeGrafter"/>
</dbReference>
<keyword evidence="5" id="KW-0406">Ion transport</keyword>
<dbReference type="FunFam" id="1.10.287.70:FF:000182">
    <property type="entry name" value="Outward-rectifier potassium channel TOK1"/>
    <property type="match status" value="1"/>
</dbReference>
<evidence type="ECO:0000256" key="2">
    <source>
        <dbReference type="ARBA" id="ARBA00022448"/>
    </source>
</evidence>
<dbReference type="HOGENOM" id="CLU_013394_1_0_1"/>
<dbReference type="Proteomes" id="UP000019373">
    <property type="component" value="Unassembled WGS sequence"/>
</dbReference>
<dbReference type="GO" id="GO:0005886">
    <property type="term" value="C:plasma membrane"/>
    <property type="evidence" value="ECO:0007669"/>
    <property type="project" value="TreeGrafter"/>
</dbReference>
<feature type="transmembrane region" description="Helical" evidence="9">
    <location>
        <begin position="241"/>
        <end position="259"/>
    </location>
</feature>
<evidence type="ECO:0000256" key="7">
    <source>
        <dbReference type="ARBA" id="ARBA00023303"/>
    </source>
</evidence>
<dbReference type="GO" id="GO:0022841">
    <property type="term" value="F:potassium ion leak channel activity"/>
    <property type="evidence" value="ECO:0007669"/>
    <property type="project" value="TreeGrafter"/>
</dbReference>
<keyword evidence="12" id="KW-1185">Reference proteome</keyword>
<feature type="transmembrane region" description="Helical" evidence="9">
    <location>
        <begin position="156"/>
        <end position="179"/>
    </location>
</feature>
<evidence type="ECO:0000256" key="3">
    <source>
        <dbReference type="ARBA" id="ARBA00022692"/>
    </source>
</evidence>
<evidence type="ECO:0000259" key="10">
    <source>
        <dbReference type="Pfam" id="PF07885"/>
    </source>
</evidence>
<feature type="compositionally biased region" description="Polar residues" evidence="8">
    <location>
        <begin position="388"/>
        <end position="403"/>
    </location>
</feature>
<feature type="transmembrane region" description="Helical" evidence="9">
    <location>
        <begin position="75"/>
        <end position="102"/>
    </location>
</feature>
<evidence type="ECO:0000256" key="1">
    <source>
        <dbReference type="ARBA" id="ARBA00004141"/>
    </source>
</evidence>
<feature type="transmembrane region" description="Helical" evidence="9">
    <location>
        <begin position="492"/>
        <end position="512"/>
    </location>
</feature>
<keyword evidence="2" id="KW-0813">Transport</keyword>
<dbReference type="eggNOG" id="KOG1418">
    <property type="taxonomic scope" value="Eukaryota"/>
</dbReference>
<dbReference type="InterPro" id="IPR003280">
    <property type="entry name" value="2pore_dom_K_chnl"/>
</dbReference>
<evidence type="ECO:0000256" key="6">
    <source>
        <dbReference type="ARBA" id="ARBA00023136"/>
    </source>
</evidence>
<dbReference type="OrthoDB" id="297496at2759"/>
<dbReference type="GeneID" id="19237739"/>
<feature type="domain" description="Potassium channel" evidence="10">
    <location>
        <begin position="473"/>
        <end position="547"/>
    </location>
</feature>
<feature type="transmembrane region" description="Helical" evidence="9">
    <location>
        <begin position="462"/>
        <end position="486"/>
    </location>
</feature>
<accession>U1I153</accession>
<reference evidence="12" key="1">
    <citation type="journal article" date="2014" name="BMC Genomics">
        <title>Genome characteristics reveal the impact of lichenization on lichen-forming fungus Endocarpon pusillum Hedwig (Verrucariales, Ascomycota).</title>
        <authorList>
            <person name="Wang Y.-Y."/>
            <person name="Liu B."/>
            <person name="Zhang X.-Y."/>
            <person name="Zhou Q.-M."/>
            <person name="Zhang T."/>
            <person name="Li H."/>
            <person name="Yu Y.-F."/>
            <person name="Zhang X.-L."/>
            <person name="Hao X.-Y."/>
            <person name="Wang M."/>
            <person name="Wang L."/>
            <person name="Wei J.-C."/>
        </authorList>
    </citation>
    <scope>NUCLEOTIDE SEQUENCE [LARGE SCALE GENOMIC DNA]</scope>
    <source>
        <strain evidence="12">Z07020 / HMAS-L-300199</strain>
    </source>
</reference>
<feature type="region of interest" description="Disordered" evidence="8">
    <location>
        <begin position="362"/>
        <end position="403"/>
    </location>
</feature>
<keyword evidence="3 9" id="KW-0812">Transmembrane</keyword>
<dbReference type="RefSeq" id="XP_007785800.1">
    <property type="nucleotide sequence ID" value="XM_007787610.1"/>
</dbReference>
<evidence type="ECO:0000256" key="5">
    <source>
        <dbReference type="ARBA" id="ARBA00023065"/>
    </source>
</evidence>
<feature type="transmembrane region" description="Helical" evidence="9">
    <location>
        <begin position="199"/>
        <end position="221"/>
    </location>
</feature>
<dbReference type="OMA" id="DWWFAST"/>
<sequence length="751" mass="85096">MDFGAADITESSLPSSSDRPNDATAARKELKGYEELPGTLGTKHDGKEVEQSLRRVRTLGRLRFRPADDDEPQDWWFASTAIPLIAATFAPMANVMSIAALVTSWRSDLRGESSVPAQANSTGIPDPRWCITLNATSLACGFIGNLFLLFNFTRTIRYVICLPATVMSFYFATGILIGITSSMNDYVPPGPGEVYSQGFWHAIIAACLYLFCSMILMINMLGYCLGHYPQHFTLTDEQRNLILQTMMFFIWLAGGAGIFARTSDEWQFVDALYFCDVTILTVGFGDYYAPNGVSRGLVFPFAVGGIIILGLMVSSIHKFARDLSYDYVIRKHMEAHRQRTITRAVSSSTDLQRQNDIEKKIDWSHNHHPTISGPLAPPNQESRGVRRVTSNSDSEGLAPSSSTLERYHEGKIHRTIKAVSQPVKTLQRARLRQPKIILMREEKDRFEAMRAIQMSASRFRKWYALSLSVIAFGLLWCVGAVVFWVAEQSTQQLTYFQSLYFCYVSLLTIGYGDLSPKSNAGKPFFIVWSLIAVPTMTILISDMGDTVIASFKRGTFRLADWTILPKTGLHHPLLRKSPWIRDWLQGKVEKKRVEKGFPVGPDEKQENGPSIEELADPESYSDAELTHLLALAIRKVADDLKNPYPRRYSYEEWVEFTRLIRFTSRTSEQLEDEESEGVIEWDWIGDDSPMLSDQSEAGWVLDRLCESLIRLLKKDNLIRSQPPSHLLSHDRTARYPLRYLRQHPPVNHCLR</sequence>
<keyword evidence="4 9" id="KW-1133">Transmembrane helix</keyword>
<evidence type="ECO:0000313" key="11">
    <source>
        <dbReference type="EMBL" id="ERF76975.1"/>
    </source>
</evidence>
<evidence type="ECO:0000313" key="12">
    <source>
        <dbReference type="Proteomes" id="UP000019373"/>
    </source>
</evidence>
<gene>
    <name evidence="11" type="ORF">EPUS_02688</name>
</gene>
<dbReference type="SUPFAM" id="SSF81324">
    <property type="entry name" value="Voltage-gated potassium channels"/>
    <property type="match status" value="2"/>
</dbReference>
<evidence type="ECO:0000256" key="9">
    <source>
        <dbReference type="SAM" id="Phobius"/>
    </source>
</evidence>
<proteinExistence type="predicted"/>
<evidence type="ECO:0000256" key="4">
    <source>
        <dbReference type="ARBA" id="ARBA00022989"/>
    </source>
</evidence>
<organism evidence="11 12">
    <name type="scientific">Endocarpon pusillum (strain Z07020 / HMAS-L-300199)</name>
    <name type="common">Lichen-forming fungus</name>
    <dbReference type="NCBI Taxonomy" id="1263415"/>
    <lineage>
        <taxon>Eukaryota</taxon>
        <taxon>Fungi</taxon>
        <taxon>Dikarya</taxon>
        <taxon>Ascomycota</taxon>
        <taxon>Pezizomycotina</taxon>
        <taxon>Eurotiomycetes</taxon>
        <taxon>Chaetothyriomycetidae</taxon>
        <taxon>Verrucariales</taxon>
        <taxon>Verrucariaceae</taxon>
        <taxon>Endocarpon</taxon>
    </lineage>
</organism>
<feature type="compositionally biased region" description="Basic and acidic residues" evidence="8">
    <location>
        <begin position="19"/>
        <end position="34"/>
    </location>
</feature>
<feature type="transmembrane region" description="Helical" evidence="9">
    <location>
        <begin position="296"/>
        <end position="316"/>
    </location>
</feature>
<dbReference type="PANTHER" id="PTHR11003">
    <property type="entry name" value="POTASSIUM CHANNEL, SUBFAMILY K"/>
    <property type="match status" value="1"/>
</dbReference>
<dbReference type="AlphaFoldDB" id="U1I153"/>
<keyword evidence="7" id="KW-0407">Ion channel</keyword>
<dbReference type="Pfam" id="PF07885">
    <property type="entry name" value="Ion_trans_2"/>
    <property type="match status" value="2"/>
</dbReference>
<feature type="domain" description="Potassium channel" evidence="10">
    <location>
        <begin position="247"/>
        <end position="320"/>
    </location>
</feature>
<feature type="transmembrane region" description="Helical" evidence="9">
    <location>
        <begin position="524"/>
        <end position="541"/>
    </location>
</feature>
<feature type="region of interest" description="Disordered" evidence="8">
    <location>
        <begin position="1"/>
        <end position="49"/>
    </location>
</feature>
<keyword evidence="6 9" id="KW-0472">Membrane</keyword>
<comment type="subcellular location">
    <subcellularLocation>
        <location evidence="1">Membrane</location>
        <topology evidence="1">Multi-pass membrane protein</topology>
    </subcellularLocation>
</comment>
<dbReference type="Gene3D" id="1.10.287.70">
    <property type="match status" value="2"/>
</dbReference>
<evidence type="ECO:0000256" key="8">
    <source>
        <dbReference type="SAM" id="MobiDB-lite"/>
    </source>
</evidence>
<name>U1I153_ENDPU</name>
<feature type="transmembrane region" description="Helical" evidence="9">
    <location>
        <begin position="129"/>
        <end position="150"/>
    </location>
</feature>
<protein>
    <recommendedName>
        <fullName evidence="10">Potassium channel domain-containing protein</fullName>
    </recommendedName>
</protein>
<dbReference type="GO" id="GO:0015271">
    <property type="term" value="F:outward rectifier potassium channel activity"/>
    <property type="evidence" value="ECO:0007669"/>
    <property type="project" value="TreeGrafter"/>
</dbReference>